<comment type="pathway">
    <text evidence="1 9">Amino-acid biosynthesis; L-lysine biosynthesis via DAP pathway; (S)-tetrahydrodipicolinate from L-aspartate: step 1/4.</text>
</comment>
<dbReference type="GO" id="GO:0005524">
    <property type="term" value="F:ATP binding"/>
    <property type="evidence" value="ECO:0007669"/>
    <property type="project" value="UniProtKB-KW"/>
</dbReference>
<dbReference type="GO" id="GO:0005829">
    <property type="term" value="C:cytosol"/>
    <property type="evidence" value="ECO:0007669"/>
    <property type="project" value="TreeGrafter"/>
</dbReference>
<evidence type="ECO:0000313" key="12">
    <source>
        <dbReference type="Proteomes" id="UP000321204"/>
    </source>
</evidence>
<dbReference type="PANTHER" id="PTHR21499">
    <property type="entry name" value="ASPARTATE KINASE"/>
    <property type="match status" value="1"/>
</dbReference>
<dbReference type="PIRSF" id="PIRSF000726">
    <property type="entry name" value="Asp_kin"/>
    <property type="match status" value="1"/>
</dbReference>
<protein>
    <recommendedName>
        <fullName evidence="8">Aspartokinase</fullName>
        <ecNumber evidence="8">2.7.2.4</ecNumber>
    </recommendedName>
</protein>
<dbReference type="EMBL" id="CP042433">
    <property type="protein sequence ID" value="QEC55002.1"/>
    <property type="molecule type" value="Genomic_DNA"/>
</dbReference>
<keyword evidence="5 8" id="KW-0418">Kinase</keyword>
<dbReference type="Gene3D" id="3.40.1160.10">
    <property type="entry name" value="Acetylglutamate kinase-like"/>
    <property type="match status" value="1"/>
</dbReference>
<dbReference type="InterPro" id="IPR042199">
    <property type="entry name" value="AsparK_Bifunc_asparK/hSer_DH"/>
</dbReference>
<evidence type="ECO:0000259" key="10">
    <source>
        <dbReference type="Pfam" id="PF00696"/>
    </source>
</evidence>
<evidence type="ECO:0000313" key="11">
    <source>
        <dbReference type="EMBL" id="QEC55002.1"/>
    </source>
</evidence>
<dbReference type="InterPro" id="IPR005260">
    <property type="entry name" value="Asp_kin_monofn"/>
</dbReference>
<comment type="pathway">
    <text evidence="9">Amino-acid biosynthesis; L-methionine biosynthesis via de novo pathway; L-homoserine from L-aspartate: step 1/3.</text>
</comment>
<evidence type="ECO:0000256" key="3">
    <source>
        <dbReference type="ARBA" id="ARBA00022679"/>
    </source>
</evidence>
<dbReference type="InterPro" id="IPR001048">
    <property type="entry name" value="Asp/Glu/Uridylate_kinase"/>
</dbReference>
<keyword evidence="4" id="KW-0547">Nucleotide-binding</keyword>
<dbReference type="SUPFAM" id="SSF53633">
    <property type="entry name" value="Carbamate kinase-like"/>
    <property type="match status" value="1"/>
</dbReference>
<evidence type="ECO:0000256" key="9">
    <source>
        <dbReference type="RuleBase" id="RU004249"/>
    </source>
</evidence>
<keyword evidence="3 8" id="KW-0808">Transferase</keyword>
<evidence type="ECO:0000256" key="7">
    <source>
        <dbReference type="ARBA" id="ARBA00047872"/>
    </source>
</evidence>
<keyword evidence="9" id="KW-0028">Amino-acid biosynthesis</keyword>
<dbReference type="PANTHER" id="PTHR21499:SF59">
    <property type="entry name" value="ASPARTOKINASE"/>
    <property type="match status" value="1"/>
</dbReference>
<dbReference type="NCBIfam" id="TIGR00657">
    <property type="entry name" value="asp_kinases"/>
    <property type="match status" value="1"/>
</dbReference>
<dbReference type="GO" id="GO:0009089">
    <property type="term" value="P:lysine biosynthetic process via diaminopimelate"/>
    <property type="evidence" value="ECO:0007669"/>
    <property type="project" value="UniProtKB-UniPathway"/>
</dbReference>
<comment type="pathway">
    <text evidence="9">Amino-acid biosynthesis; L-threonine biosynthesis; L-threonine from L-aspartate: step 1/5.</text>
</comment>
<evidence type="ECO:0000256" key="4">
    <source>
        <dbReference type="ARBA" id="ARBA00022741"/>
    </source>
</evidence>
<comment type="similarity">
    <text evidence="2 8">Belongs to the aspartokinase family.</text>
</comment>
<dbReference type="UniPathway" id="UPA00051">
    <property type="reaction ID" value="UER00462"/>
</dbReference>
<evidence type="ECO:0000256" key="2">
    <source>
        <dbReference type="ARBA" id="ARBA00010122"/>
    </source>
</evidence>
<dbReference type="OrthoDB" id="9799110at2"/>
<dbReference type="UniPathway" id="UPA00034">
    <property type="reaction ID" value="UER00015"/>
</dbReference>
<dbReference type="Gene3D" id="1.20.120.1320">
    <property type="entry name" value="Aspartokinase, catalytic domain"/>
    <property type="match status" value="1"/>
</dbReference>
<dbReference type="KEGG" id="fgg:FSB75_03485"/>
<dbReference type="Pfam" id="PF00696">
    <property type="entry name" value="AA_kinase"/>
    <property type="match status" value="1"/>
</dbReference>
<keyword evidence="6" id="KW-0067">ATP-binding</keyword>
<evidence type="ECO:0000256" key="6">
    <source>
        <dbReference type="ARBA" id="ARBA00022840"/>
    </source>
</evidence>
<sequence>MKVFKFGGASISTVERIKNVGDILKRYKGEQLLIVVSAMGKTTNALEKVAEAFYAGKKEEALNLFDQIKQSHLAISKEFVQTIEKTNPHSSLTIHHSLQDFFTEVEWLLHDKPVRNFDYYYDQIVPIGEMLSSSILSNYLNSVAISNSWIDVRDVLRTDDNFRDAKIDWTVTAQKINEAVRPLFAKTNIVLTQGFIGATDENESTTLGREGSDYSAAVFAALLNAESQTIWKDVQGVMNADPKQYAEAQWIKELNYREVIEMAYYGAQVIHPKTIKPLQNKSIPLYVKSFIHPDEEGTCIHNRNVNHLPPIVVYKAGQVLVQLSSKDFSFVGEGLTAEVYRIFESLKFKPNLIQSTAISLLCVVDDRPEKVEAFALRASEDFDVSVTKDLTLLTVRHYQNEIVQKLTKDSRIVLQQQTPETLQLLMEAKA</sequence>
<reference evidence="11 12" key="1">
    <citation type="journal article" date="2015" name="Int. J. Syst. Evol. Microbiol.">
        <title>Flavisolibacter ginsenosidimutans sp. nov., with ginsenoside-converting activity isolated from soil used for cultivating ginseng.</title>
        <authorList>
            <person name="Zhao Y."/>
            <person name="Liu Q."/>
            <person name="Kang M.S."/>
            <person name="Jin F."/>
            <person name="Yu H."/>
            <person name="Im W.T."/>
        </authorList>
    </citation>
    <scope>NUCLEOTIDE SEQUENCE [LARGE SCALE GENOMIC DNA]</scope>
    <source>
        <strain evidence="11 12">Gsoil 636</strain>
    </source>
</reference>
<dbReference type="AlphaFoldDB" id="A0A5B8UEZ4"/>
<dbReference type="GO" id="GO:0009088">
    <property type="term" value="P:threonine biosynthetic process"/>
    <property type="evidence" value="ECO:0007669"/>
    <property type="project" value="UniProtKB-UniPathway"/>
</dbReference>
<organism evidence="11 12">
    <name type="scientific">Flavisolibacter ginsenosidimutans</name>
    <dbReference type="NCBI Taxonomy" id="661481"/>
    <lineage>
        <taxon>Bacteria</taxon>
        <taxon>Pseudomonadati</taxon>
        <taxon>Bacteroidota</taxon>
        <taxon>Chitinophagia</taxon>
        <taxon>Chitinophagales</taxon>
        <taxon>Chitinophagaceae</taxon>
        <taxon>Flavisolibacter</taxon>
    </lineage>
</organism>
<dbReference type="EC" id="2.7.2.4" evidence="8"/>
<dbReference type="Proteomes" id="UP000321204">
    <property type="component" value="Chromosome"/>
</dbReference>
<proteinExistence type="inferred from homology"/>
<dbReference type="RefSeq" id="WP_146782823.1">
    <property type="nucleotide sequence ID" value="NZ_BAABIO010000006.1"/>
</dbReference>
<accession>A0A5B8UEZ4</accession>
<name>A0A5B8UEZ4_9BACT</name>
<feature type="domain" description="Aspartate/glutamate/uridylate kinase" evidence="10">
    <location>
        <begin position="2"/>
        <end position="289"/>
    </location>
</feature>
<gene>
    <name evidence="11" type="ORF">FSB75_03485</name>
</gene>
<dbReference type="InterPro" id="IPR036393">
    <property type="entry name" value="AceGlu_kinase-like_sf"/>
</dbReference>
<evidence type="ECO:0000256" key="1">
    <source>
        <dbReference type="ARBA" id="ARBA00004766"/>
    </source>
</evidence>
<dbReference type="UniPathway" id="UPA00050">
    <property type="reaction ID" value="UER00461"/>
</dbReference>
<dbReference type="GO" id="GO:0004072">
    <property type="term" value="F:aspartate kinase activity"/>
    <property type="evidence" value="ECO:0007669"/>
    <property type="project" value="UniProtKB-EC"/>
</dbReference>
<keyword evidence="12" id="KW-1185">Reference proteome</keyword>
<evidence type="ECO:0000256" key="8">
    <source>
        <dbReference type="RuleBase" id="RU003448"/>
    </source>
</evidence>
<dbReference type="GO" id="GO:0009090">
    <property type="term" value="P:homoserine biosynthetic process"/>
    <property type="evidence" value="ECO:0007669"/>
    <property type="project" value="TreeGrafter"/>
</dbReference>
<comment type="catalytic activity">
    <reaction evidence="7 8">
        <text>L-aspartate + ATP = 4-phospho-L-aspartate + ADP</text>
        <dbReference type="Rhea" id="RHEA:23776"/>
        <dbReference type="ChEBI" id="CHEBI:29991"/>
        <dbReference type="ChEBI" id="CHEBI:30616"/>
        <dbReference type="ChEBI" id="CHEBI:57535"/>
        <dbReference type="ChEBI" id="CHEBI:456216"/>
        <dbReference type="EC" id="2.7.2.4"/>
    </reaction>
</comment>
<dbReference type="CDD" id="cd04243">
    <property type="entry name" value="AAK_AK-HSDH-like"/>
    <property type="match status" value="1"/>
</dbReference>
<dbReference type="InterPro" id="IPR001341">
    <property type="entry name" value="Asp_kinase"/>
</dbReference>
<evidence type="ECO:0000256" key="5">
    <source>
        <dbReference type="ARBA" id="ARBA00022777"/>
    </source>
</evidence>